<keyword evidence="3" id="KW-1185">Reference proteome</keyword>
<gene>
    <name evidence="2" type="ORF">PCOAH_00012880</name>
</gene>
<accession>A0A1B1DWP0</accession>
<reference evidence="3" key="1">
    <citation type="submission" date="2016-06" db="EMBL/GenBank/DDBJ databases">
        <title>First high quality genome sequence of Plasmodium coatneyi using continuous long reads from single molecule, real-time sequencing.</title>
        <authorList>
            <person name="Chien J.-T."/>
            <person name="Pakala S.B."/>
            <person name="Geraldo J.A."/>
            <person name="Lapp S.A."/>
            <person name="Barnwell J.W."/>
            <person name="Kissinger J.C."/>
            <person name="Galinski M.R."/>
            <person name="Humphrey J.C."/>
        </authorList>
    </citation>
    <scope>NUCLEOTIDE SEQUENCE [LARGE SCALE GENOMIC DNA]</scope>
    <source>
        <strain evidence="3">Hackeri</strain>
    </source>
</reference>
<dbReference type="Pfam" id="PF05795">
    <property type="entry name" value="Plasmodium_Vir"/>
    <property type="match status" value="1"/>
</dbReference>
<dbReference type="InterPro" id="IPR008780">
    <property type="entry name" value="Plasmodium_Vir"/>
</dbReference>
<dbReference type="EMBL" id="CP016244">
    <property type="protein sequence ID" value="ANQ07178.1"/>
    <property type="molecule type" value="Genomic_DNA"/>
</dbReference>
<dbReference type="Proteomes" id="UP000092716">
    <property type="component" value="Chromosome 6"/>
</dbReference>
<dbReference type="AlphaFoldDB" id="A0A1B1DWP0"/>
<sequence>MRTLWMPHVTFTHTEYEKKRLFQGELCYFLYFWIGGLLSKESASANFKNNLSEICSKMMGNKVFGTHGCKDICDKVDQTLFNDRKTVFDFLYDHTTIRALLKNGGSNVVNKCERYIKDVKAAKAKVESHCDNDGNSHEYCTKFRFVNGTTIQRALLHLEDALTTAKQRIAEEESAALSKAEANLRQAVLEEKEDQHPDNINKNNNNWTTLPQKMLPQQYMMMMEQNIPHNQNIMHHHHHLPEQCEHQIVDYSNNSMHHEEEGGKITKM</sequence>
<evidence type="ECO:0000313" key="3">
    <source>
        <dbReference type="Proteomes" id="UP000092716"/>
    </source>
</evidence>
<protein>
    <submittedName>
        <fullName evidence="2">KIR protein</fullName>
    </submittedName>
</protein>
<feature type="coiled-coil region" evidence="1">
    <location>
        <begin position="155"/>
        <end position="190"/>
    </location>
</feature>
<dbReference type="GeneID" id="30908014"/>
<dbReference type="KEGG" id="pcot:PCOAH_00012880"/>
<evidence type="ECO:0000256" key="1">
    <source>
        <dbReference type="SAM" id="Coils"/>
    </source>
</evidence>
<organism evidence="2 3">
    <name type="scientific">Plasmodium coatneyi</name>
    <dbReference type="NCBI Taxonomy" id="208452"/>
    <lineage>
        <taxon>Eukaryota</taxon>
        <taxon>Sar</taxon>
        <taxon>Alveolata</taxon>
        <taxon>Apicomplexa</taxon>
        <taxon>Aconoidasida</taxon>
        <taxon>Haemosporida</taxon>
        <taxon>Plasmodiidae</taxon>
        <taxon>Plasmodium</taxon>
    </lineage>
</organism>
<evidence type="ECO:0000313" key="2">
    <source>
        <dbReference type="EMBL" id="ANQ07178.1"/>
    </source>
</evidence>
<dbReference type="VEuPathDB" id="PlasmoDB:PCOAH_00012880"/>
<name>A0A1B1DWP0_9APIC</name>
<proteinExistence type="predicted"/>
<keyword evidence="1" id="KW-0175">Coiled coil</keyword>
<dbReference type="RefSeq" id="XP_019913873.1">
    <property type="nucleotide sequence ID" value="XM_020058097.1"/>
</dbReference>